<evidence type="ECO:0000313" key="2">
    <source>
        <dbReference type="EMBL" id="MWV42495.1"/>
    </source>
</evidence>
<dbReference type="RefSeq" id="WP_237391597.1">
    <property type="nucleotide sequence ID" value="NZ_WUBI01000001.1"/>
</dbReference>
<accession>A0A7X3IH97</accession>
<name>A0A7X3IH97_9BACL</name>
<protein>
    <recommendedName>
        <fullName evidence="1">DUF6531 domain-containing protein</fullName>
    </recommendedName>
</protein>
<organism evidence="2 3">
    <name type="scientific">Paenibacillus dendrobii</name>
    <dbReference type="NCBI Taxonomy" id="2691084"/>
    <lineage>
        <taxon>Bacteria</taxon>
        <taxon>Bacillati</taxon>
        <taxon>Bacillota</taxon>
        <taxon>Bacilli</taxon>
        <taxon>Bacillales</taxon>
        <taxon>Paenibacillaceae</taxon>
        <taxon>Paenibacillus</taxon>
    </lineage>
</organism>
<feature type="domain" description="DUF6531" evidence="1">
    <location>
        <begin position="31"/>
        <end position="68"/>
    </location>
</feature>
<dbReference type="AlphaFoldDB" id="A0A7X3IH97"/>
<dbReference type="Proteomes" id="UP000460318">
    <property type="component" value="Unassembled WGS sequence"/>
</dbReference>
<comment type="caution">
    <text evidence="2">The sequence shown here is derived from an EMBL/GenBank/DDBJ whole genome shotgun (WGS) entry which is preliminary data.</text>
</comment>
<evidence type="ECO:0000313" key="3">
    <source>
        <dbReference type="Proteomes" id="UP000460318"/>
    </source>
</evidence>
<reference evidence="2 3" key="1">
    <citation type="submission" date="2019-12" db="EMBL/GenBank/DDBJ databases">
        <title>Paenibacillus sp. nov., an endophytic bacterium isolated from the stem of Dendrobium.</title>
        <authorList>
            <person name="Zhao R."/>
        </authorList>
    </citation>
    <scope>NUCLEOTIDE SEQUENCE [LARGE SCALE GENOMIC DNA]</scope>
    <source>
        <strain evidence="2 3">HJL G12</strain>
    </source>
</reference>
<dbReference type="EMBL" id="WUBI01000001">
    <property type="protein sequence ID" value="MWV42495.1"/>
    <property type="molecule type" value="Genomic_DNA"/>
</dbReference>
<gene>
    <name evidence="2" type="ORF">GRF59_02525</name>
</gene>
<evidence type="ECO:0000259" key="1">
    <source>
        <dbReference type="Pfam" id="PF20148"/>
    </source>
</evidence>
<dbReference type="Pfam" id="PF20148">
    <property type="entry name" value="DUF6531"/>
    <property type="match status" value="1"/>
</dbReference>
<keyword evidence="3" id="KW-1185">Reference proteome</keyword>
<dbReference type="InterPro" id="IPR045351">
    <property type="entry name" value="DUF6531"/>
</dbReference>
<sequence length="119" mass="12666">MLAVTTVDEGAINHIDLQDEASLYMNSYGEDSISMAAGNLRISSIDLSLPGLIPFDLVRTYDSSRANEQIGAVENDGTYRNAASTRKEENLSALAGGGVGNSRSLLPLLQVCVSCIFPQ</sequence>
<proteinExistence type="predicted"/>